<dbReference type="SUPFAM" id="SSF47384">
    <property type="entry name" value="Homodimeric domain of signal transducing histidine kinase"/>
    <property type="match status" value="1"/>
</dbReference>
<dbReference type="SUPFAM" id="SSF55785">
    <property type="entry name" value="PYP-like sensor domain (PAS domain)"/>
    <property type="match status" value="3"/>
</dbReference>
<feature type="domain" description="PAC" evidence="8">
    <location>
        <begin position="208"/>
        <end position="260"/>
    </location>
</feature>
<dbReference type="GO" id="GO:0000155">
    <property type="term" value="F:phosphorelay sensor kinase activity"/>
    <property type="evidence" value="ECO:0007669"/>
    <property type="project" value="InterPro"/>
</dbReference>
<dbReference type="InterPro" id="IPR005467">
    <property type="entry name" value="His_kinase_dom"/>
</dbReference>
<evidence type="ECO:0000313" key="9">
    <source>
        <dbReference type="EMBL" id="MCP9291456.1"/>
    </source>
</evidence>
<dbReference type="PANTHER" id="PTHR43304">
    <property type="entry name" value="PHYTOCHROME-LIKE PROTEIN CPH1"/>
    <property type="match status" value="1"/>
</dbReference>
<dbReference type="Gene3D" id="3.30.450.20">
    <property type="entry name" value="PAS domain"/>
    <property type="match status" value="3"/>
</dbReference>
<keyword evidence="5" id="KW-0418">Kinase</keyword>
<evidence type="ECO:0000313" key="10">
    <source>
        <dbReference type="Proteomes" id="UP001139125"/>
    </source>
</evidence>
<dbReference type="RefSeq" id="WP_255134322.1">
    <property type="nucleotide sequence ID" value="NZ_JANDBC010000001.1"/>
</dbReference>
<keyword evidence="4" id="KW-0808">Transferase</keyword>
<evidence type="ECO:0000256" key="3">
    <source>
        <dbReference type="ARBA" id="ARBA00022553"/>
    </source>
</evidence>
<dbReference type="Pfam" id="PF08448">
    <property type="entry name" value="PAS_4"/>
    <property type="match status" value="2"/>
</dbReference>
<evidence type="ECO:0000259" key="6">
    <source>
        <dbReference type="PROSITE" id="PS50109"/>
    </source>
</evidence>
<dbReference type="SMART" id="SM00086">
    <property type="entry name" value="PAC"/>
    <property type="match status" value="3"/>
</dbReference>
<evidence type="ECO:0000256" key="1">
    <source>
        <dbReference type="ARBA" id="ARBA00000085"/>
    </source>
</evidence>
<dbReference type="Pfam" id="PF02518">
    <property type="entry name" value="HATPase_c"/>
    <property type="match status" value="1"/>
</dbReference>
<feature type="domain" description="Histidine kinase" evidence="6">
    <location>
        <begin position="537"/>
        <end position="747"/>
    </location>
</feature>
<dbReference type="InterPro" id="IPR000014">
    <property type="entry name" value="PAS"/>
</dbReference>
<dbReference type="PROSITE" id="PS50113">
    <property type="entry name" value="PAC"/>
    <property type="match status" value="2"/>
</dbReference>
<dbReference type="EC" id="2.7.13.3" evidence="2"/>
<dbReference type="SUPFAM" id="SSF55874">
    <property type="entry name" value="ATPase domain of HSP90 chaperone/DNA topoisomerase II/histidine kinase"/>
    <property type="match status" value="1"/>
</dbReference>
<dbReference type="PROSITE" id="PS50109">
    <property type="entry name" value="HIS_KIN"/>
    <property type="match status" value="1"/>
</dbReference>
<reference evidence="9" key="1">
    <citation type="submission" date="2022-06" db="EMBL/GenBank/DDBJ databases">
        <title>Gracilimonas sp. CAU 1638 isolated from sea sediment.</title>
        <authorList>
            <person name="Kim W."/>
        </authorList>
    </citation>
    <scope>NUCLEOTIDE SEQUENCE</scope>
    <source>
        <strain evidence="9">CAU 1638</strain>
    </source>
</reference>
<protein>
    <recommendedName>
        <fullName evidence="2">histidine kinase</fullName>
        <ecNumber evidence="2">2.7.13.3</ecNumber>
    </recommendedName>
</protein>
<dbReference type="Proteomes" id="UP001139125">
    <property type="component" value="Unassembled WGS sequence"/>
</dbReference>
<feature type="domain" description="PAC" evidence="8">
    <location>
        <begin position="462"/>
        <end position="519"/>
    </location>
</feature>
<dbReference type="InterPro" id="IPR013655">
    <property type="entry name" value="PAS_fold_3"/>
</dbReference>
<evidence type="ECO:0000259" key="7">
    <source>
        <dbReference type="PROSITE" id="PS50112"/>
    </source>
</evidence>
<dbReference type="Pfam" id="PF08447">
    <property type="entry name" value="PAS_3"/>
    <property type="match status" value="1"/>
</dbReference>
<dbReference type="InterPro" id="IPR035965">
    <property type="entry name" value="PAS-like_dom_sf"/>
</dbReference>
<dbReference type="InterPro" id="IPR000700">
    <property type="entry name" value="PAS-assoc_C"/>
</dbReference>
<evidence type="ECO:0000256" key="4">
    <source>
        <dbReference type="ARBA" id="ARBA00022679"/>
    </source>
</evidence>
<dbReference type="Gene3D" id="1.10.287.130">
    <property type="match status" value="1"/>
</dbReference>
<organism evidence="9 10">
    <name type="scientific">Gracilimonas sediminicola</name>
    <dbReference type="NCBI Taxonomy" id="2952158"/>
    <lineage>
        <taxon>Bacteria</taxon>
        <taxon>Pseudomonadati</taxon>
        <taxon>Balneolota</taxon>
        <taxon>Balneolia</taxon>
        <taxon>Balneolales</taxon>
        <taxon>Balneolaceae</taxon>
        <taxon>Gracilimonas</taxon>
    </lineage>
</organism>
<accession>A0A9X2L342</accession>
<keyword evidence="10" id="KW-1185">Reference proteome</keyword>
<dbReference type="InterPro" id="IPR003594">
    <property type="entry name" value="HATPase_dom"/>
</dbReference>
<evidence type="ECO:0000259" key="8">
    <source>
        <dbReference type="PROSITE" id="PS50113"/>
    </source>
</evidence>
<dbReference type="InterPro" id="IPR013656">
    <property type="entry name" value="PAS_4"/>
</dbReference>
<dbReference type="InterPro" id="IPR052162">
    <property type="entry name" value="Sensor_kinase/Photoreceptor"/>
</dbReference>
<dbReference type="PANTHER" id="PTHR43304:SF1">
    <property type="entry name" value="PAC DOMAIN-CONTAINING PROTEIN"/>
    <property type="match status" value="1"/>
</dbReference>
<dbReference type="InterPro" id="IPR036097">
    <property type="entry name" value="HisK_dim/P_sf"/>
</dbReference>
<name>A0A9X2L342_9BACT</name>
<keyword evidence="3" id="KW-0597">Phosphoprotein</keyword>
<evidence type="ECO:0000256" key="2">
    <source>
        <dbReference type="ARBA" id="ARBA00012438"/>
    </source>
</evidence>
<feature type="domain" description="PAS" evidence="7">
    <location>
        <begin position="261"/>
        <end position="337"/>
    </location>
</feature>
<comment type="caution">
    <text evidence="9">The sequence shown here is derived from an EMBL/GenBank/DDBJ whole genome shotgun (WGS) entry which is preliminary data.</text>
</comment>
<dbReference type="InterPro" id="IPR004358">
    <property type="entry name" value="Sig_transdc_His_kin-like_C"/>
</dbReference>
<dbReference type="SMART" id="SM00091">
    <property type="entry name" value="PAS"/>
    <property type="match status" value="3"/>
</dbReference>
<dbReference type="CDD" id="cd00130">
    <property type="entry name" value="PAS"/>
    <property type="match status" value="2"/>
</dbReference>
<proteinExistence type="predicted"/>
<sequence>MEQLKSLVRRDLKPAYWSWNVKNDSLTFGASFADFFECSDDDVPSTFDELSGFLEEGELNKFTEIVKCQPSHKEAGRFDFETIHETTNEQQRFSLVWKGEIVEWDCGKPALIAGQVRQKPSAAKNELSIKEQATLFKKMMNYLPDCIFFKDKESRFIAINNACAKKLGLEDPAEADGKTDFDFFDAEHARQAREDEVEVMKSEQPIINKTEKEGSRHGKKSAWASTTKLPLYGDNGNVVGTFGITRDVTRQHHAELELQQAEATLNRLSEQVPGFFYLFERNNEGQSYIPFASSGVEDLFEVSPDEVKNDINAIIERVHPDDRIQFITSIQKSLNGLTLWEHEFRVLLSKNNLRWLRGRAKPEKLLDGTSRGYGYLTDITEEKEQYEQITRLQEQLQQVIDFAPTLIFVKDLEGRYLMANKSTADFYGLPRKEMIGKRDIDIGVSEEKAQKYRKADQKVIENNEEMFIPEDKTILPDGRELWHQTTKVPFLNTDSGKPAVLSIVTDITQRKQNEIELRNSLDIIGEQNKRLKNFAHIVSHNLRNHAGNISMLLSLYDMEESQEEKEELLSHLSSASHRLNESIADLNEIIDQQYKTGNDLKELNLQETISKIKEILTTDILANNVKFEEQVPADLSLEYNPAYLESIILNLLSNAIKYRHPDRKPKISINAWEESDKVFLEISDNGLGIDMEKFGDRLFGMYNTFHGNDNAKGIGLYITKNQIESMGGSIAVDSIPGEGTTFKIQLK</sequence>
<dbReference type="InterPro" id="IPR001610">
    <property type="entry name" value="PAC"/>
</dbReference>
<gene>
    <name evidence="9" type="ORF">NM125_07660</name>
</gene>
<dbReference type="InterPro" id="IPR036890">
    <property type="entry name" value="HATPase_C_sf"/>
</dbReference>
<feature type="domain" description="PAS" evidence="7">
    <location>
        <begin position="392"/>
        <end position="463"/>
    </location>
</feature>
<dbReference type="PROSITE" id="PS50112">
    <property type="entry name" value="PAS"/>
    <property type="match status" value="2"/>
</dbReference>
<dbReference type="EMBL" id="JANDBC010000001">
    <property type="protein sequence ID" value="MCP9291456.1"/>
    <property type="molecule type" value="Genomic_DNA"/>
</dbReference>
<dbReference type="AlphaFoldDB" id="A0A9X2L342"/>
<comment type="catalytic activity">
    <reaction evidence="1">
        <text>ATP + protein L-histidine = ADP + protein N-phospho-L-histidine.</text>
        <dbReference type="EC" id="2.7.13.3"/>
    </reaction>
</comment>
<dbReference type="Gene3D" id="3.30.565.10">
    <property type="entry name" value="Histidine kinase-like ATPase, C-terminal domain"/>
    <property type="match status" value="1"/>
</dbReference>
<evidence type="ECO:0000256" key="5">
    <source>
        <dbReference type="ARBA" id="ARBA00022777"/>
    </source>
</evidence>
<dbReference type="PRINTS" id="PR00344">
    <property type="entry name" value="BCTRLSENSOR"/>
</dbReference>
<dbReference type="NCBIfam" id="TIGR00229">
    <property type="entry name" value="sensory_box"/>
    <property type="match status" value="2"/>
</dbReference>
<dbReference type="SMART" id="SM00387">
    <property type="entry name" value="HATPase_c"/>
    <property type="match status" value="1"/>
</dbReference>